<evidence type="ECO:0000259" key="5">
    <source>
        <dbReference type="PROSITE" id="PS51319"/>
    </source>
</evidence>
<dbReference type="InterPro" id="IPR017923">
    <property type="entry name" value="TFIIS_N"/>
</dbReference>
<feature type="compositionally biased region" description="Low complexity" evidence="4">
    <location>
        <begin position="133"/>
        <end position="155"/>
    </location>
</feature>
<name>A0A9N9MZV6_9CUCU</name>
<gene>
    <name evidence="6" type="ORF">CEUTPL_LOCUS12879</name>
</gene>
<dbReference type="GO" id="GO:0070449">
    <property type="term" value="C:elongin complex"/>
    <property type="evidence" value="ECO:0007669"/>
    <property type="project" value="InterPro"/>
</dbReference>
<dbReference type="InterPro" id="IPR051870">
    <property type="entry name" value="Elongin-A_domain"/>
</dbReference>
<feature type="compositionally biased region" description="Low complexity" evidence="4">
    <location>
        <begin position="509"/>
        <end position="521"/>
    </location>
</feature>
<dbReference type="InterPro" id="IPR035441">
    <property type="entry name" value="TFIIS/LEDGF_dom_sf"/>
</dbReference>
<feature type="compositionally biased region" description="Low complexity" evidence="4">
    <location>
        <begin position="775"/>
        <end position="785"/>
    </location>
</feature>
<dbReference type="EMBL" id="OU892284">
    <property type="protein sequence ID" value="CAG9772468.1"/>
    <property type="molecule type" value="Genomic_DNA"/>
</dbReference>
<feature type="compositionally biased region" description="Acidic residues" evidence="4">
    <location>
        <begin position="122"/>
        <end position="132"/>
    </location>
</feature>
<keyword evidence="2 3" id="KW-0539">Nucleus</keyword>
<dbReference type="InterPro" id="IPR010684">
    <property type="entry name" value="RNA_pol_II_trans_fac_SIII_A"/>
</dbReference>
<dbReference type="Pfam" id="PF06881">
    <property type="entry name" value="Elongin_A"/>
    <property type="match status" value="1"/>
</dbReference>
<dbReference type="Gene3D" id="1.20.930.10">
    <property type="entry name" value="Conserved domain common to transcription factors TFIIS, elongin A, CRSP70"/>
    <property type="match status" value="1"/>
</dbReference>
<feature type="compositionally biased region" description="Basic and acidic residues" evidence="4">
    <location>
        <begin position="477"/>
        <end position="508"/>
    </location>
</feature>
<sequence length="817" mass="91723">MGESKEKLITAVKHYQDSLERHTKTGNVDKLLHAIEKLAKLPIKVCHLEETGVGRTVNGLKKFEGSVGENARGLVDKWKNMVKGEEEEEERARLENKQEMQEEEEEDEENDTSHEDNLQIIEPEEETTEENIEVINNSSHRQSSSSNRQSHSSKNSSRHKKSKRQTSSDSDSSGSNHQSKRHKSSKNYRNEKDSDSDSESSDSSRERSSKTKYKSRKSSSESGDDSSNDSQEYSSSAKHKSKSSKESKDRRYKKSSSDSDRDTHKSRDKYHSSKDKSRDHSKSKSEKESSSKKEASSKSRSEIKHEKDKKSSSRSHDKKKESSRSHRENGKTSEEKKRHRESSADKEAKRQKNEYSDNQDSSSSKNRDKDKKKSEDSSRKDTDKKKSSSKDKPKSSVSKMVDLDCIDSGSGTSFAAALGMLAPVTTKPKKKIVDISQPSKSSSSNGTSSKSSSSKKSSSKRSSSKESSPKSSNSKESSSKRSSSKESSSKRSSSKESSSKRSSSKESSSKSSSSNGTSPSKSHYKTSEATNSKNVGVEEVDLFKTPTNLEPLPEDIDISNLLPQITPHYKPLGVSFDGFRRNLTDDEALSRVITAKHQRTKVYSGNKTTYTKVPSLFDICCRILQDNIDALEYTGGVPYSILKPILEKANPDQLYQLEFHNPYLIEDSDELWQLHCQKEFRNKKKEEMESGREMYLRCLDEREAKLKALTANIKQSQDKSMPVRQTKLAYIDSVVKPPRNIARKQARNGTILDSQRPAQTTQERLTQIAKAGEAGKVVVPKPGRPVSERSSSSQLKPKKAPLMAKTLSLLKNRFGRR</sequence>
<protein>
    <recommendedName>
        <fullName evidence="5">TFIIS N-terminal domain-containing protein</fullName>
    </recommendedName>
</protein>
<feature type="compositionally biased region" description="Basic and acidic residues" evidence="4">
    <location>
        <begin position="81"/>
        <end position="100"/>
    </location>
</feature>
<keyword evidence="7" id="KW-1185">Reference proteome</keyword>
<dbReference type="InterPro" id="IPR003617">
    <property type="entry name" value="TFIIS/CRSP70_N_sub"/>
</dbReference>
<proteinExistence type="predicted"/>
<dbReference type="Gene3D" id="6.10.250.3180">
    <property type="match status" value="1"/>
</dbReference>
<feature type="domain" description="TFIIS N-terminal" evidence="5">
    <location>
        <begin position="10"/>
        <end position="85"/>
    </location>
</feature>
<comment type="subcellular location">
    <subcellularLocation>
        <location evidence="1 3">Nucleus</location>
    </subcellularLocation>
</comment>
<dbReference type="AlphaFoldDB" id="A0A9N9MZV6"/>
<evidence type="ECO:0000256" key="1">
    <source>
        <dbReference type="ARBA" id="ARBA00004123"/>
    </source>
</evidence>
<evidence type="ECO:0000313" key="7">
    <source>
        <dbReference type="Proteomes" id="UP001152799"/>
    </source>
</evidence>
<evidence type="ECO:0000256" key="3">
    <source>
        <dbReference type="PROSITE-ProRule" id="PRU00649"/>
    </source>
</evidence>
<dbReference type="OrthoDB" id="21513at2759"/>
<reference evidence="6" key="1">
    <citation type="submission" date="2022-01" db="EMBL/GenBank/DDBJ databases">
        <authorList>
            <person name="King R."/>
        </authorList>
    </citation>
    <scope>NUCLEOTIDE SEQUENCE</scope>
</reference>
<feature type="compositionally biased region" description="Acidic residues" evidence="4">
    <location>
        <begin position="101"/>
        <end position="110"/>
    </location>
</feature>
<evidence type="ECO:0000313" key="6">
    <source>
        <dbReference type="EMBL" id="CAG9772468.1"/>
    </source>
</evidence>
<dbReference type="SMART" id="SM00509">
    <property type="entry name" value="TFS2N"/>
    <property type="match status" value="1"/>
</dbReference>
<feature type="compositionally biased region" description="Basic and acidic residues" evidence="4">
    <location>
        <begin position="243"/>
        <end position="355"/>
    </location>
</feature>
<evidence type="ECO:0000256" key="2">
    <source>
        <dbReference type="ARBA" id="ARBA00023242"/>
    </source>
</evidence>
<feature type="region of interest" description="Disordered" evidence="4">
    <location>
        <begin position="81"/>
        <end position="533"/>
    </location>
</feature>
<dbReference type="Pfam" id="PF08711">
    <property type="entry name" value="Med26"/>
    <property type="match status" value="1"/>
</dbReference>
<evidence type="ECO:0000256" key="4">
    <source>
        <dbReference type="SAM" id="MobiDB-lite"/>
    </source>
</evidence>
<feature type="region of interest" description="Disordered" evidence="4">
    <location>
        <begin position="769"/>
        <end position="804"/>
    </location>
</feature>
<feature type="compositionally biased region" description="Low complexity" evidence="4">
    <location>
        <begin position="165"/>
        <end position="177"/>
    </location>
</feature>
<dbReference type="Proteomes" id="UP001152799">
    <property type="component" value="Chromosome 8"/>
</dbReference>
<accession>A0A9N9MZV6</accession>
<dbReference type="PANTHER" id="PTHR15141:SF76">
    <property type="entry name" value="TRANSCRIPTION ELONGATION FACTOR B POLYPEPTIDE 3"/>
    <property type="match status" value="1"/>
</dbReference>
<dbReference type="PROSITE" id="PS51319">
    <property type="entry name" value="TFIIS_N"/>
    <property type="match status" value="1"/>
</dbReference>
<dbReference type="PANTHER" id="PTHR15141">
    <property type="entry name" value="TRANSCRIPTION ELONGATION FACTOR B POLYPEPTIDE 3"/>
    <property type="match status" value="1"/>
</dbReference>
<feature type="compositionally biased region" description="Low complexity" evidence="4">
    <location>
        <begin position="439"/>
        <end position="456"/>
    </location>
</feature>
<organism evidence="6 7">
    <name type="scientific">Ceutorhynchus assimilis</name>
    <name type="common">cabbage seed weevil</name>
    <dbReference type="NCBI Taxonomy" id="467358"/>
    <lineage>
        <taxon>Eukaryota</taxon>
        <taxon>Metazoa</taxon>
        <taxon>Ecdysozoa</taxon>
        <taxon>Arthropoda</taxon>
        <taxon>Hexapoda</taxon>
        <taxon>Insecta</taxon>
        <taxon>Pterygota</taxon>
        <taxon>Neoptera</taxon>
        <taxon>Endopterygota</taxon>
        <taxon>Coleoptera</taxon>
        <taxon>Polyphaga</taxon>
        <taxon>Cucujiformia</taxon>
        <taxon>Curculionidae</taxon>
        <taxon>Ceutorhynchinae</taxon>
        <taxon>Ceutorhynchus</taxon>
    </lineage>
</organism>
<feature type="compositionally biased region" description="Basic and acidic residues" evidence="4">
    <location>
        <begin position="365"/>
        <end position="394"/>
    </location>
</feature>
<dbReference type="GO" id="GO:0006368">
    <property type="term" value="P:transcription elongation by RNA polymerase II"/>
    <property type="evidence" value="ECO:0007669"/>
    <property type="project" value="InterPro"/>
</dbReference>
<dbReference type="SUPFAM" id="SSF47676">
    <property type="entry name" value="Conserved domain common to transcription factors TFIIS, elongin A, CRSP70"/>
    <property type="match status" value="1"/>
</dbReference>